<dbReference type="Pfam" id="PF24684">
    <property type="entry name" value="Vgb_lyase"/>
    <property type="match status" value="1"/>
</dbReference>
<dbReference type="PROSITE" id="PS51257">
    <property type="entry name" value="PROKAR_LIPOPROTEIN"/>
    <property type="match status" value="1"/>
</dbReference>
<keyword evidence="3" id="KW-1185">Reference proteome</keyword>
<evidence type="ECO:0000256" key="1">
    <source>
        <dbReference type="SAM" id="SignalP"/>
    </source>
</evidence>
<dbReference type="PANTHER" id="PTHR40274">
    <property type="entry name" value="VIRGINIAMYCIN B LYASE"/>
    <property type="match status" value="1"/>
</dbReference>
<proteinExistence type="predicted"/>
<dbReference type="PANTHER" id="PTHR40274:SF3">
    <property type="entry name" value="VIRGINIAMYCIN B LYASE"/>
    <property type="match status" value="1"/>
</dbReference>
<dbReference type="Gene3D" id="2.130.10.10">
    <property type="entry name" value="YVTN repeat-like/Quinoprotein amine dehydrogenase"/>
    <property type="match status" value="1"/>
</dbReference>
<comment type="caution">
    <text evidence="2">The sequence shown here is derived from an EMBL/GenBank/DDBJ whole genome shotgun (WGS) entry which is preliminary data.</text>
</comment>
<protein>
    <submittedName>
        <fullName evidence="2">Uncharacterized protein</fullName>
    </submittedName>
</protein>
<gene>
    <name evidence="2" type="ORF">GCM10008956_30640</name>
</gene>
<dbReference type="EMBL" id="BMQG01000012">
    <property type="protein sequence ID" value="GGM52424.1"/>
    <property type="molecule type" value="Genomic_DNA"/>
</dbReference>
<organism evidence="2 3">
    <name type="scientific">Deinococcus arenae</name>
    <dbReference type="NCBI Taxonomy" id="1452751"/>
    <lineage>
        <taxon>Bacteria</taxon>
        <taxon>Thermotogati</taxon>
        <taxon>Deinococcota</taxon>
        <taxon>Deinococci</taxon>
        <taxon>Deinococcales</taxon>
        <taxon>Deinococcaceae</taxon>
        <taxon>Deinococcus</taxon>
    </lineage>
</organism>
<reference evidence="3" key="1">
    <citation type="journal article" date="2019" name="Int. J. Syst. Evol. Microbiol.">
        <title>The Global Catalogue of Microorganisms (GCM) 10K type strain sequencing project: providing services to taxonomists for standard genome sequencing and annotation.</title>
        <authorList>
            <consortium name="The Broad Institute Genomics Platform"/>
            <consortium name="The Broad Institute Genome Sequencing Center for Infectious Disease"/>
            <person name="Wu L."/>
            <person name="Ma J."/>
        </authorList>
    </citation>
    <scope>NUCLEOTIDE SEQUENCE [LARGE SCALE GENOMIC DNA]</scope>
    <source>
        <strain evidence="3">JCM 31047</strain>
    </source>
</reference>
<accession>A0A8H9GRK9</accession>
<dbReference type="InterPro" id="IPR015943">
    <property type="entry name" value="WD40/YVTN_repeat-like_dom_sf"/>
</dbReference>
<dbReference type="AlphaFoldDB" id="A0A8H9GRK9"/>
<keyword evidence="1" id="KW-0732">Signal</keyword>
<feature type="signal peptide" evidence="1">
    <location>
        <begin position="1"/>
        <end position="32"/>
    </location>
</feature>
<name>A0A8H9GRK9_9DEIO</name>
<dbReference type="InterPro" id="IPR051344">
    <property type="entry name" value="Vgb"/>
</dbReference>
<evidence type="ECO:0000313" key="2">
    <source>
        <dbReference type="EMBL" id="GGM52424.1"/>
    </source>
</evidence>
<feature type="chain" id="PRO_5034604806" evidence="1">
    <location>
        <begin position="33"/>
        <end position="426"/>
    </location>
</feature>
<evidence type="ECO:0000313" key="3">
    <source>
        <dbReference type="Proteomes" id="UP000600547"/>
    </source>
</evidence>
<dbReference type="SUPFAM" id="SSF63829">
    <property type="entry name" value="Calcium-dependent phosphotriesterase"/>
    <property type="match status" value="1"/>
</dbReference>
<dbReference type="Proteomes" id="UP000600547">
    <property type="component" value="Unassembled WGS sequence"/>
</dbReference>
<sequence>MGMTRSLTAILTVPLLTAALLASCGGSPGTPAATPAPTAGPAAPASLSASVETLPVSGALNVPGTLRIAGRAPADLTVTASGPQQAVTVTTTLQASGNDTLVQVTPVGSGRGPVTLTVQAGAARANVTLPLLRAAARPVRTDGAYQAGGATPWNGGVLLRAAANARADDRHALTAASAAGITALDFPLSGLDTITGHAVAPDGSVWVAVRGATAAGSELIRRAPDGTLTRVPAGTTETLSSLGVTPDGRVWAVAYGQPRLLSAAPDGTRGELALGSVPDALTVGPDGALYLTRRGEHPAILRVDPASGAAQTFPVGTPGVSVPAALTPAPDGTLLFTETRTGSAWRLDPRGGAQVALPLPAGTRAGALAAAPDGSVWVSDPTAGTLLRLTDGRAARVPLGGAARALTVTPDGRVWFELGGQLLTLE</sequence>